<reference evidence="1 2" key="1">
    <citation type="journal article" date="2022" name="Genome Biol. Evol.">
        <title>The Spruce Budworm Genome: Reconstructing the Evolutionary History of Antifreeze Proteins.</title>
        <authorList>
            <person name="Beliveau C."/>
            <person name="Gagne P."/>
            <person name="Picq S."/>
            <person name="Vernygora O."/>
            <person name="Keeling C.I."/>
            <person name="Pinkney K."/>
            <person name="Doucet D."/>
            <person name="Wen F."/>
            <person name="Johnston J.S."/>
            <person name="Maaroufi H."/>
            <person name="Boyle B."/>
            <person name="Laroche J."/>
            <person name="Dewar K."/>
            <person name="Juretic N."/>
            <person name="Blackburn G."/>
            <person name="Nisole A."/>
            <person name="Brunet B."/>
            <person name="Brandao M."/>
            <person name="Lumley L."/>
            <person name="Duan J."/>
            <person name="Quan G."/>
            <person name="Lucarotti C.J."/>
            <person name="Roe A.D."/>
            <person name="Sperling F.A.H."/>
            <person name="Levesque R.C."/>
            <person name="Cusson M."/>
        </authorList>
    </citation>
    <scope>NUCLEOTIDE SEQUENCE [LARGE SCALE GENOMIC DNA]</scope>
    <source>
        <strain evidence="1">Glfc:IPQL:Cfum</strain>
    </source>
</reference>
<comment type="caution">
    <text evidence="1">The sequence shown here is derived from an EMBL/GenBank/DDBJ whole genome shotgun (WGS) entry which is preliminary data.</text>
</comment>
<name>A0ACC0KP17_CHOFU</name>
<gene>
    <name evidence="1" type="ORF">MSG28_010814</name>
</gene>
<sequence>MKGIINLFMLKFTTDFQKRRPVALQHIKKIEDVHICEMWQNTTITVIVFAASTFASAKCFYIRDELMEPIDIARVENNNNHDVGHDIHKRNKREVLELAEGRIAQPVGVRSRDQTVIIVPNTYSGTCHILPMIPAEALRWSSAKHQDTVIYPGVSKYCQQTQW</sequence>
<evidence type="ECO:0000313" key="2">
    <source>
        <dbReference type="Proteomes" id="UP001064048"/>
    </source>
</evidence>
<evidence type="ECO:0000313" key="1">
    <source>
        <dbReference type="EMBL" id="KAI8438193.1"/>
    </source>
</evidence>
<dbReference type="EMBL" id="CM046118">
    <property type="protein sequence ID" value="KAI8438193.1"/>
    <property type="molecule type" value="Genomic_DNA"/>
</dbReference>
<organism evidence="1 2">
    <name type="scientific">Choristoneura fumiferana</name>
    <name type="common">Spruce budworm moth</name>
    <name type="synonym">Archips fumiferana</name>
    <dbReference type="NCBI Taxonomy" id="7141"/>
    <lineage>
        <taxon>Eukaryota</taxon>
        <taxon>Metazoa</taxon>
        <taxon>Ecdysozoa</taxon>
        <taxon>Arthropoda</taxon>
        <taxon>Hexapoda</taxon>
        <taxon>Insecta</taxon>
        <taxon>Pterygota</taxon>
        <taxon>Neoptera</taxon>
        <taxon>Endopterygota</taxon>
        <taxon>Lepidoptera</taxon>
        <taxon>Glossata</taxon>
        <taxon>Ditrysia</taxon>
        <taxon>Tortricoidea</taxon>
        <taxon>Tortricidae</taxon>
        <taxon>Tortricinae</taxon>
        <taxon>Choristoneura</taxon>
    </lineage>
</organism>
<proteinExistence type="predicted"/>
<protein>
    <submittedName>
        <fullName evidence="1">Uncharacterized protein</fullName>
    </submittedName>
</protein>
<dbReference type="Proteomes" id="UP001064048">
    <property type="component" value="Chromosome 18"/>
</dbReference>
<accession>A0ACC0KP17</accession>
<keyword evidence="2" id="KW-1185">Reference proteome</keyword>